<dbReference type="Gene3D" id="3.40.50.300">
    <property type="entry name" value="P-loop containing nucleotide triphosphate hydrolases"/>
    <property type="match status" value="1"/>
</dbReference>
<dbReference type="EC" id="3.6.5.2" evidence="2"/>
<dbReference type="GO" id="GO:0005525">
    <property type="term" value="F:GTP binding"/>
    <property type="evidence" value="ECO:0007669"/>
    <property type="project" value="InterPro"/>
</dbReference>
<dbReference type="PRINTS" id="PR00449">
    <property type="entry name" value="RASTRNSFRMNG"/>
</dbReference>
<dbReference type="SMART" id="SM00175">
    <property type="entry name" value="RAB"/>
    <property type="match status" value="1"/>
</dbReference>
<dbReference type="AlphaFoldDB" id="A0AA38SEA6"/>
<sequence>MRRVDSEAGSYVFSDEEAQYLKRVLSWQNSDNPLREAARRRAALANRQIEAEEKREKPVGEFRILVIGAKGTGKTAMLTRFGQDTFRGENEPPDPFYERGCRHNIDLDGQPYLIDALEMPSKQLSSNPMLEQALAITEAAVLVYDVRDPESLTLTKGLAEFVRDYVAGAGAWRDYGLMLVGNKSDVDDEERQVSWAEGSKVAAGLRLPSGGICAFVEVSAKTGDNVDKVFPSLAREIMKLKRLNLQRKEQAERMASLAQVQKAAPVSPLKRRGLWKSLTTPFFKR</sequence>
<dbReference type="SMART" id="SM00173">
    <property type="entry name" value="RAS"/>
    <property type="match status" value="1"/>
</dbReference>
<accession>A0AA38SEA6</accession>
<dbReference type="PROSITE" id="PS51421">
    <property type="entry name" value="RAS"/>
    <property type="match status" value="1"/>
</dbReference>
<evidence type="ECO:0000256" key="4">
    <source>
        <dbReference type="ARBA" id="ARBA00048098"/>
    </source>
</evidence>
<evidence type="ECO:0000313" key="6">
    <source>
        <dbReference type="EMBL" id="KAJ9165369.1"/>
    </source>
</evidence>
<comment type="similarity">
    <text evidence="1">Belongs to the small GTPase superfamily. Ras family.</text>
</comment>
<dbReference type="InterPro" id="IPR051065">
    <property type="entry name" value="Ras-related_GTPase"/>
</dbReference>
<protein>
    <recommendedName>
        <fullName evidence="2">small monomeric GTPase</fullName>
        <ecNumber evidence="2">3.6.5.2</ecNumber>
    </recommendedName>
</protein>
<keyword evidence="3 6" id="KW-0378">Hydrolase</keyword>
<reference evidence="6" key="1">
    <citation type="submission" date="2022-07" db="EMBL/GenBank/DDBJ databases">
        <title>Fungi with potential for degradation of polypropylene.</title>
        <authorList>
            <person name="Gostincar C."/>
        </authorList>
    </citation>
    <scope>NUCLEOTIDE SEQUENCE</scope>
    <source>
        <strain evidence="6">EXF-13287</strain>
    </source>
</reference>
<dbReference type="SMART" id="SM00174">
    <property type="entry name" value="RHO"/>
    <property type="match status" value="1"/>
</dbReference>
<dbReference type="PANTHER" id="PTHR45704">
    <property type="entry name" value="RAS-LIKE FAMILY MEMBER 11"/>
    <property type="match status" value="1"/>
</dbReference>
<dbReference type="InterPro" id="IPR027417">
    <property type="entry name" value="P-loop_NTPase"/>
</dbReference>
<dbReference type="SUPFAM" id="SSF52540">
    <property type="entry name" value="P-loop containing nucleoside triphosphate hydrolases"/>
    <property type="match status" value="1"/>
</dbReference>
<keyword evidence="5" id="KW-0175">Coiled coil</keyword>
<name>A0AA38SEA6_9PEZI</name>
<evidence type="ECO:0000256" key="2">
    <source>
        <dbReference type="ARBA" id="ARBA00011984"/>
    </source>
</evidence>
<evidence type="ECO:0000256" key="5">
    <source>
        <dbReference type="SAM" id="Coils"/>
    </source>
</evidence>
<dbReference type="Proteomes" id="UP001174691">
    <property type="component" value="Unassembled WGS sequence"/>
</dbReference>
<evidence type="ECO:0000256" key="1">
    <source>
        <dbReference type="ARBA" id="ARBA00008344"/>
    </source>
</evidence>
<dbReference type="Pfam" id="PF00071">
    <property type="entry name" value="Ras"/>
    <property type="match status" value="1"/>
</dbReference>
<gene>
    <name evidence="6" type="ORF">NKR19_g406</name>
</gene>
<evidence type="ECO:0000256" key="3">
    <source>
        <dbReference type="ARBA" id="ARBA00022801"/>
    </source>
</evidence>
<keyword evidence="7" id="KW-1185">Reference proteome</keyword>
<feature type="coiled-coil region" evidence="5">
    <location>
        <begin position="233"/>
        <end position="260"/>
    </location>
</feature>
<dbReference type="InterPro" id="IPR001806">
    <property type="entry name" value="Small_GTPase"/>
</dbReference>
<evidence type="ECO:0000313" key="7">
    <source>
        <dbReference type="Proteomes" id="UP001174691"/>
    </source>
</evidence>
<dbReference type="EMBL" id="JANBVN010000004">
    <property type="protein sequence ID" value="KAJ9165369.1"/>
    <property type="molecule type" value="Genomic_DNA"/>
</dbReference>
<dbReference type="PROSITE" id="PS51419">
    <property type="entry name" value="RAB"/>
    <property type="match status" value="1"/>
</dbReference>
<comment type="caution">
    <text evidence="6">The sequence shown here is derived from an EMBL/GenBank/DDBJ whole genome shotgun (WGS) entry which is preliminary data.</text>
</comment>
<organism evidence="6 7">
    <name type="scientific">Coniochaeta hoffmannii</name>
    <dbReference type="NCBI Taxonomy" id="91930"/>
    <lineage>
        <taxon>Eukaryota</taxon>
        <taxon>Fungi</taxon>
        <taxon>Dikarya</taxon>
        <taxon>Ascomycota</taxon>
        <taxon>Pezizomycotina</taxon>
        <taxon>Sordariomycetes</taxon>
        <taxon>Sordariomycetidae</taxon>
        <taxon>Coniochaetales</taxon>
        <taxon>Coniochaetaceae</taxon>
        <taxon>Coniochaeta</taxon>
    </lineage>
</organism>
<comment type="catalytic activity">
    <reaction evidence="4">
        <text>GTP + H2O = GDP + phosphate + H(+)</text>
        <dbReference type="Rhea" id="RHEA:19669"/>
        <dbReference type="ChEBI" id="CHEBI:15377"/>
        <dbReference type="ChEBI" id="CHEBI:15378"/>
        <dbReference type="ChEBI" id="CHEBI:37565"/>
        <dbReference type="ChEBI" id="CHEBI:43474"/>
        <dbReference type="ChEBI" id="CHEBI:58189"/>
        <dbReference type="EC" id="3.6.5.2"/>
    </reaction>
</comment>
<dbReference type="GO" id="GO:0003925">
    <property type="term" value="F:G protein activity"/>
    <property type="evidence" value="ECO:0007669"/>
    <property type="project" value="UniProtKB-EC"/>
</dbReference>
<proteinExistence type="inferred from homology"/>